<protein>
    <submittedName>
        <fullName evidence="7">Glycosyl hydrolase</fullName>
    </submittedName>
</protein>
<evidence type="ECO:0000259" key="6">
    <source>
        <dbReference type="Pfam" id="PF03636"/>
    </source>
</evidence>
<name>A0ABU0GVB2_9BACL</name>
<dbReference type="PANTHER" id="PTHR11051:SF8">
    <property type="entry name" value="PROTEIN-GLUCOSYLGALACTOSYLHYDROXYLYSINE GLUCOSIDASE"/>
    <property type="match status" value="1"/>
</dbReference>
<sequence>MMDYTQGKNKLENWIVSEMEFSPDSLGKCEAIMSLGNGYMGLRSITEEPYINETRNMFVSGTFNKAFENEATELPNLADITRMDIRVDGERFSLELGKINSYMRQLNLKTAELTRSFDWVSPLGKELRFVFKRFVSLHDLHLIGMKMEVECLTAPVEFSFESGIDAQRDNSGSQHFLEGDRRIFDRQFIQLVQTTNESEIDVVINTAHKITVNGQPIEYEPKMKMNRRKVWQSYEFKLQPNDKLEVEKLTTLYTSRDKEVDNGSYSLAELREQSLQALKKSVKEGYDLLFNAHQKEWDEKVWNVYNFEIGSEDGFDQLAMRFSLYHLTCMTPAHDDRMGIAAKGLSGEGYKGHSFWDTELFILPFFIYSNPEIARSLLIYRYRGLVGARKKAMENGYEGAMYPWEMAWPSDGEVTPEWGDIDIVTGTQTKIWPGFIEQHISADIAFAVYQYDNVTNDPEFLKDYGYEIVFDTARFWASRLEWNDEKKEYHINGVIGPDEYKEHIDNNAFTNYMAYFNMKLAIRYYEKLEKENPELLEKLKGLLQLERAFADWNLKVEAIYLPAPRKEDLVIAQDDTYLHLKEIDLSKYKNQDRVRTIYDDYNSEQINAIQVSKQADTLILLYLLEQTFLHDDPRIAGNVKRANFRYYEPKTLHDSSLSLTTHAIVASDIGDRDLAYSLFKKSTEIDLGPKMNTSDMGIHAASIGGIWKTAVFGFAGIRLADRTLKVNPALPDHWTHLKFAIQWQGQTVTFSITPSNLSVTVSGGKTLAFENGGNLYTCEESIDIPIAAASSASH</sequence>
<evidence type="ECO:0000256" key="1">
    <source>
        <dbReference type="ARBA" id="ARBA00006768"/>
    </source>
</evidence>
<accession>A0ABU0GVB2</accession>
<evidence type="ECO:0000256" key="2">
    <source>
        <dbReference type="ARBA" id="ARBA00022676"/>
    </source>
</evidence>
<dbReference type="InterPro" id="IPR011013">
    <property type="entry name" value="Gal_mutarotase_sf_dom"/>
</dbReference>
<evidence type="ECO:0000259" key="5">
    <source>
        <dbReference type="Pfam" id="PF03633"/>
    </source>
</evidence>
<evidence type="ECO:0000256" key="3">
    <source>
        <dbReference type="ARBA" id="ARBA00022679"/>
    </source>
</evidence>
<evidence type="ECO:0000313" key="7">
    <source>
        <dbReference type="EMBL" id="MDQ0428721.1"/>
    </source>
</evidence>
<dbReference type="Pfam" id="PF03632">
    <property type="entry name" value="Glyco_hydro_65m"/>
    <property type="match status" value="1"/>
</dbReference>
<dbReference type="Pfam" id="PF03636">
    <property type="entry name" value="Glyco_hydro_65N"/>
    <property type="match status" value="1"/>
</dbReference>
<dbReference type="SUPFAM" id="SSF48208">
    <property type="entry name" value="Six-hairpin glycosidases"/>
    <property type="match status" value="1"/>
</dbReference>
<keyword evidence="2" id="KW-0328">Glycosyltransferase</keyword>
<dbReference type="InterPro" id="IPR005195">
    <property type="entry name" value="Glyco_hydro_65_M"/>
</dbReference>
<dbReference type="EMBL" id="JAUSWB010000003">
    <property type="protein sequence ID" value="MDQ0428721.1"/>
    <property type="molecule type" value="Genomic_DNA"/>
</dbReference>
<feature type="domain" description="Glycoside hydrolase family 65 central catalytic" evidence="4">
    <location>
        <begin position="321"/>
        <end position="708"/>
    </location>
</feature>
<dbReference type="GO" id="GO:0016787">
    <property type="term" value="F:hydrolase activity"/>
    <property type="evidence" value="ECO:0007669"/>
    <property type="project" value="UniProtKB-KW"/>
</dbReference>
<dbReference type="Pfam" id="PF03633">
    <property type="entry name" value="Glyco_hydro_65C"/>
    <property type="match status" value="1"/>
</dbReference>
<dbReference type="InterPro" id="IPR005194">
    <property type="entry name" value="Glyco_hydro_65_C"/>
</dbReference>
<dbReference type="InterPro" id="IPR008928">
    <property type="entry name" value="6-hairpin_glycosidase_sf"/>
</dbReference>
<feature type="domain" description="Glycoside hydrolase family 65 N-terminal" evidence="6">
    <location>
        <begin position="18"/>
        <end position="256"/>
    </location>
</feature>
<gene>
    <name evidence="7" type="ORF">QOZ98_001547</name>
</gene>
<dbReference type="Gene3D" id="2.60.420.10">
    <property type="entry name" value="Maltose phosphorylase, domain 3"/>
    <property type="match status" value="1"/>
</dbReference>
<dbReference type="RefSeq" id="WP_308786879.1">
    <property type="nucleotide sequence ID" value="NZ_JAUSWB010000003.1"/>
</dbReference>
<keyword evidence="8" id="KW-1185">Reference proteome</keyword>
<dbReference type="Proteomes" id="UP001241988">
    <property type="component" value="Unassembled WGS sequence"/>
</dbReference>
<evidence type="ECO:0000313" key="8">
    <source>
        <dbReference type="Proteomes" id="UP001241988"/>
    </source>
</evidence>
<dbReference type="InterPro" id="IPR037018">
    <property type="entry name" value="GH65_N"/>
</dbReference>
<feature type="domain" description="Glycoside hydrolase family 65 C-terminal" evidence="5">
    <location>
        <begin position="718"/>
        <end position="776"/>
    </location>
</feature>
<dbReference type="Gene3D" id="2.70.98.40">
    <property type="entry name" value="Glycoside hydrolase, family 65, N-terminal domain"/>
    <property type="match status" value="1"/>
</dbReference>
<dbReference type="InterPro" id="IPR005196">
    <property type="entry name" value="Glyco_hydro_65_N"/>
</dbReference>
<dbReference type="InterPro" id="IPR017045">
    <property type="entry name" value="Malt_Pase/Glycosyl_Hdrlase"/>
</dbReference>
<dbReference type="InterPro" id="IPR012341">
    <property type="entry name" value="6hp_glycosidase-like_sf"/>
</dbReference>
<comment type="caution">
    <text evidence="7">The sequence shown here is derived from an EMBL/GenBank/DDBJ whole genome shotgun (WGS) entry which is preliminary data.</text>
</comment>
<evidence type="ECO:0000259" key="4">
    <source>
        <dbReference type="Pfam" id="PF03632"/>
    </source>
</evidence>
<dbReference type="SUPFAM" id="SSF74650">
    <property type="entry name" value="Galactose mutarotase-like"/>
    <property type="match status" value="1"/>
</dbReference>
<organism evidence="7 8">
    <name type="scientific">Planomicrobium stackebrandtii</name>
    <dbReference type="NCBI Taxonomy" id="253160"/>
    <lineage>
        <taxon>Bacteria</taxon>
        <taxon>Bacillati</taxon>
        <taxon>Bacillota</taxon>
        <taxon>Bacilli</taxon>
        <taxon>Bacillales</taxon>
        <taxon>Caryophanaceae</taxon>
        <taxon>Planomicrobium</taxon>
    </lineage>
</organism>
<comment type="similarity">
    <text evidence="1">Belongs to the glycosyl hydrolase 65 family.</text>
</comment>
<keyword evidence="7" id="KW-0378">Hydrolase</keyword>
<dbReference type="PANTHER" id="PTHR11051">
    <property type="entry name" value="GLYCOSYL HYDROLASE-RELATED"/>
    <property type="match status" value="1"/>
</dbReference>
<keyword evidence="3" id="KW-0808">Transferase</keyword>
<dbReference type="Gene3D" id="1.50.10.10">
    <property type="match status" value="1"/>
</dbReference>
<reference evidence="7 8" key="1">
    <citation type="submission" date="2023-07" db="EMBL/GenBank/DDBJ databases">
        <title>Genomic Encyclopedia of Type Strains, Phase IV (KMG-IV): sequencing the most valuable type-strain genomes for metagenomic binning, comparative biology and taxonomic classification.</title>
        <authorList>
            <person name="Goeker M."/>
        </authorList>
    </citation>
    <scope>NUCLEOTIDE SEQUENCE [LARGE SCALE GENOMIC DNA]</scope>
    <source>
        <strain evidence="7 8">DSM 16419</strain>
    </source>
</reference>
<dbReference type="PIRSF" id="PIRSF036289">
    <property type="entry name" value="Glycosyl_hydrolase_malt_phosph"/>
    <property type="match status" value="1"/>
</dbReference>
<proteinExistence type="inferred from homology"/>